<reference evidence="2 3" key="1">
    <citation type="submission" date="2024-03" db="EMBL/GenBank/DDBJ databases">
        <title>Aureococcus anophagefferens CCMP1851 and Kratosvirus quantuckense: Draft genome of a second virus-susceptible host strain in the model system.</title>
        <authorList>
            <person name="Chase E."/>
            <person name="Truchon A.R."/>
            <person name="Schepens W."/>
            <person name="Wilhelm S.W."/>
        </authorList>
    </citation>
    <scope>NUCLEOTIDE SEQUENCE [LARGE SCALE GENOMIC DNA]</scope>
    <source>
        <strain evidence="2 3">CCMP1851</strain>
    </source>
</reference>
<evidence type="ECO:0008006" key="4">
    <source>
        <dbReference type="Google" id="ProtNLM"/>
    </source>
</evidence>
<dbReference type="Proteomes" id="UP001363151">
    <property type="component" value="Unassembled WGS sequence"/>
</dbReference>
<comment type="caution">
    <text evidence="2">The sequence shown here is derived from an EMBL/GenBank/DDBJ whole genome shotgun (WGS) entry which is preliminary data.</text>
</comment>
<evidence type="ECO:0000313" key="3">
    <source>
        <dbReference type="Proteomes" id="UP001363151"/>
    </source>
</evidence>
<dbReference type="EMBL" id="JBBJCI010000367">
    <property type="protein sequence ID" value="KAK7232564.1"/>
    <property type="molecule type" value="Genomic_DNA"/>
</dbReference>
<feature type="transmembrane region" description="Helical" evidence="1">
    <location>
        <begin position="148"/>
        <end position="167"/>
    </location>
</feature>
<keyword evidence="1" id="KW-0472">Membrane</keyword>
<organism evidence="2 3">
    <name type="scientific">Aureococcus anophagefferens</name>
    <name type="common">Harmful bloom alga</name>
    <dbReference type="NCBI Taxonomy" id="44056"/>
    <lineage>
        <taxon>Eukaryota</taxon>
        <taxon>Sar</taxon>
        <taxon>Stramenopiles</taxon>
        <taxon>Ochrophyta</taxon>
        <taxon>Pelagophyceae</taxon>
        <taxon>Pelagomonadales</taxon>
        <taxon>Pelagomonadaceae</taxon>
        <taxon>Aureococcus</taxon>
    </lineage>
</organism>
<keyword evidence="1" id="KW-0812">Transmembrane</keyword>
<proteinExistence type="predicted"/>
<sequence>MTKVAPEPAVAPVASARGGYQIPAEATAKLKEAKKAGHTARLRISLVAGGLGSVLFLYFIASIIFFPVSSDAQWVGVCCWPPGTLGLMLAVLPTDRRAIYNTARFILFLMPFCAYAATSLAWYYTPGQRGGRDCVDKAPRWICATDAFQGWGMCAVVYAITCGLVSTLRLHPRAALDRLWLIFTRSLFAMVCVRVVGRVAWQAKPSSLRLGAHVWGWIYLLDLLAFGVLASRPSFRQKAHAMLMARGGQIASAAGVAALLGGNDVETVKATAQKKFFGVDMSRVELAHIASPHPDPELFKLAQKASFDQVDWFVSHSWRDDADAKFSALQNARTSFRDAHKREPIIWVDKRRAASRG</sequence>
<feature type="transmembrane region" description="Helical" evidence="1">
    <location>
        <begin position="72"/>
        <end position="93"/>
    </location>
</feature>
<feature type="transmembrane region" description="Helical" evidence="1">
    <location>
        <begin position="179"/>
        <end position="197"/>
    </location>
</feature>
<feature type="transmembrane region" description="Helical" evidence="1">
    <location>
        <begin position="44"/>
        <end position="66"/>
    </location>
</feature>
<feature type="transmembrane region" description="Helical" evidence="1">
    <location>
        <begin position="217"/>
        <end position="235"/>
    </location>
</feature>
<accession>A0ABR1FKK0</accession>
<name>A0ABR1FKK0_AURAN</name>
<evidence type="ECO:0000256" key="1">
    <source>
        <dbReference type="SAM" id="Phobius"/>
    </source>
</evidence>
<keyword evidence="3" id="KW-1185">Reference proteome</keyword>
<protein>
    <recommendedName>
        <fullName evidence="4">Integral membrane protein</fullName>
    </recommendedName>
</protein>
<keyword evidence="1" id="KW-1133">Transmembrane helix</keyword>
<feature type="transmembrane region" description="Helical" evidence="1">
    <location>
        <begin position="105"/>
        <end position="124"/>
    </location>
</feature>
<evidence type="ECO:0000313" key="2">
    <source>
        <dbReference type="EMBL" id="KAK7232564.1"/>
    </source>
</evidence>
<gene>
    <name evidence="2" type="ORF">SO694_00035011</name>
</gene>